<dbReference type="GeneTree" id="ENSGT00940000155603"/>
<sequence length="726" mass="80871">MDVKLQLSVWILNGFFFTVFSLEMTVRNSELKLCKENAAVCVMDQRDCRRLVSAAAHKPLNMSCFYQRSSDDVPSVTCSWKQESNRNYQPDTSLVFTRGGRISFCSGIFNPTAVLNVSVRMKNFQTGAETWSSPHTVFLYEAVKPSRPSLTLIGCSEDSLVVSVKSSSDGSCRIRYKLNNVHQWTLLPDSVSVGADRQLIFTIKHLQTFSVYRAAASCKPKVGVWSDWSSETSGKTLDRAPSKPPDVCYRLDKTNSDGSLLLYLMWKAPDPGDAGGRILGYQVSCDGSVQNVTGAMALLVVEEGNCSVAAFNTAGRSPAAHLKVEQRRGDLPSVRNLWVSSSYPDVEALLVQWKFPISPSSVPPISYLNLQWNSELNPSTSRWSTVDGLSSSTLIKDVDSAESYLITVIPVYHQLCGPPQSLSADLKHGALLEVVGLKVAAVNKTTVTVKWAWQRRSGPIRVRRYRVMLRTDSDRQSVSLWPDQSQHTFFSLTPYTQYSLLLLADDVTRSIVPVTTDFDELPAVATATPLLLLAVTVFIISILSRTVYKSYFFPPISSPRGSTTGQWLMDPSLQKCVEKNILEIEDFQVRDVLGDKSLITVNPNSLLPSEEMHEDSPLPVQLSVQLSVQLATLKLDSEYVSEAPQISDQHRHEAHSRFNQKEDEQLDVSKRHFDEFEAHQTSCEEEFLLNSEAENEHGDGSYLICETDYITNSCFRADGNNSFSTA</sequence>
<reference evidence="12 13" key="1">
    <citation type="submission" date="2022-01" db="EMBL/GenBank/DDBJ databases">
        <title>A chromosome-scale genome assembly of the false clownfish, Amphiprion ocellaris.</title>
        <authorList>
            <person name="Ryu T."/>
        </authorList>
    </citation>
    <scope>NUCLEOTIDE SEQUENCE [LARGE SCALE GENOMIC DNA]</scope>
</reference>
<dbReference type="SUPFAM" id="SSF49265">
    <property type="entry name" value="Fibronectin type III"/>
    <property type="match status" value="2"/>
</dbReference>
<accession>A0A3Q1BW38</accession>
<keyword evidence="8" id="KW-0675">Receptor</keyword>
<evidence type="ECO:0000313" key="13">
    <source>
        <dbReference type="Proteomes" id="UP001501940"/>
    </source>
</evidence>
<comment type="similarity">
    <text evidence="2">Belongs to the type I cytokine receptor family. Type 2 subfamily.</text>
</comment>
<dbReference type="SMART" id="SM00060">
    <property type="entry name" value="FN3"/>
    <property type="match status" value="3"/>
</dbReference>
<dbReference type="OMA" id="SCQGIFN"/>
<evidence type="ECO:0000256" key="5">
    <source>
        <dbReference type="ARBA" id="ARBA00022737"/>
    </source>
</evidence>
<feature type="domain" description="Fibronectin type-III" evidence="11">
    <location>
        <begin position="433"/>
        <end position="519"/>
    </location>
</feature>
<keyword evidence="4" id="KW-0732">Signal</keyword>
<keyword evidence="3 10" id="KW-0812">Transmembrane</keyword>
<feature type="transmembrane region" description="Helical" evidence="10">
    <location>
        <begin position="521"/>
        <end position="543"/>
    </location>
</feature>
<evidence type="ECO:0000259" key="11">
    <source>
        <dbReference type="PROSITE" id="PS50853"/>
    </source>
</evidence>
<keyword evidence="7 10" id="KW-0472">Membrane</keyword>
<keyword evidence="5" id="KW-0677">Repeat</keyword>
<dbReference type="Proteomes" id="UP001501940">
    <property type="component" value="Chromosome 6"/>
</dbReference>
<evidence type="ECO:0000256" key="9">
    <source>
        <dbReference type="ARBA" id="ARBA00023180"/>
    </source>
</evidence>
<reference evidence="12" key="3">
    <citation type="submission" date="2025-09" db="UniProtKB">
        <authorList>
            <consortium name="Ensembl"/>
        </authorList>
    </citation>
    <scope>IDENTIFICATION</scope>
</reference>
<dbReference type="CDD" id="cd00063">
    <property type="entry name" value="FN3"/>
    <property type="match status" value="1"/>
</dbReference>
<evidence type="ECO:0000256" key="3">
    <source>
        <dbReference type="ARBA" id="ARBA00022692"/>
    </source>
</evidence>
<organism evidence="12 13">
    <name type="scientific">Amphiprion ocellaris</name>
    <name type="common">Clown anemonefish</name>
    <dbReference type="NCBI Taxonomy" id="80972"/>
    <lineage>
        <taxon>Eukaryota</taxon>
        <taxon>Metazoa</taxon>
        <taxon>Chordata</taxon>
        <taxon>Craniata</taxon>
        <taxon>Vertebrata</taxon>
        <taxon>Euteleostomi</taxon>
        <taxon>Actinopterygii</taxon>
        <taxon>Neopterygii</taxon>
        <taxon>Teleostei</taxon>
        <taxon>Neoteleostei</taxon>
        <taxon>Acanthomorphata</taxon>
        <taxon>Ovalentaria</taxon>
        <taxon>Pomacentridae</taxon>
        <taxon>Amphiprion</taxon>
    </lineage>
</organism>
<evidence type="ECO:0000256" key="4">
    <source>
        <dbReference type="ARBA" id="ARBA00022729"/>
    </source>
</evidence>
<evidence type="ECO:0000256" key="6">
    <source>
        <dbReference type="ARBA" id="ARBA00022989"/>
    </source>
</evidence>
<dbReference type="GO" id="GO:0005886">
    <property type="term" value="C:plasma membrane"/>
    <property type="evidence" value="ECO:0007669"/>
    <property type="project" value="UniProtKB-ARBA"/>
</dbReference>
<dbReference type="Ensembl" id="ENSAOCT00000020548.2">
    <property type="protein sequence ID" value="ENSAOCP00000012731.2"/>
    <property type="gene ID" value="ENSAOCG00000017258.2"/>
</dbReference>
<evidence type="ECO:0000256" key="8">
    <source>
        <dbReference type="ARBA" id="ARBA00023170"/>
    </source>
</evidence>
<dbReference type="Gene3D" id="2.60.40.10">
    <property type="entry name" value="Immunoglobulins"/>
    <property type="match status" value="4"/>
</dbReference>
<dbReference type="PANTHER" id="PTHR48423:SF1">
    <property type="entry name" value="INTERLEUKIN-27 RECEPTOR SUBUNIT ALPHA"/>
    <property type="match status" value="1"/>
</dbReference>
<dbReference type="PROSITE" id="PS50853">
    <property type="entry name" value="FN3"/>
    <property type="match status" value="2"/>
</dbReference>
<evidence type="ECO:0000313" key="12">
    <source>
        <dbReference type="Ensembl" id="ENSAOCP00000012731.2"/>
    </source>
</evidence>
<evidence type="ECO:0000256" key="7">
    <source>
        <dbReference type="ARBA" id="ARBA00023136"/>
    </source>
</evidence>
<dbReference type="RefSeq" id="XP_035798722.1">
    <property type="nucleotide sequence ID" value="XM_035942829.2"/>
</dbReference>
<keyword evidence="9" id="KW-0325">Glycoprotein</keyword>
<dbReference type="KEGG" id="aoce:111587984"/>
<dbReference type="InterPro" id="IPR036116">
    <property type="entry name" value="FN3_sf"/>
</dbReference>
<dbReference type="InterPro" id="IPR013783">
    <property type="entry name" value="Ig-like_fold"/>
</dbReference>
<keyword evidence="13" id="KW-1185">Reference proteome</keyword>
<name>A0A3Q1BW38_AMPOC</name>
<keyword evidence="6 10" id="KW-1133">Transmembrane helix</keyword>
<evidence type="ECO:0000256" key="1">
    <source>
        <dbReference type="ARBA" id="ARBA00004479"/>
    </source>
</evidence>
<dbReference type="InterPro" id="IPR052672">
    <property type="entry name" value="Type1_Cytokine_Rcpt_Type2"/>
</dbReference>
<dbReference type="AlphaFoldDB" id="A0A3Q1BW38"/>
<dbReference type="GeneID" id="111587984"/>
<proteinExistence type="inferred from homology"/>
<dbReference type="Pfam" id="PF00041">
    <property type="entry name" value="fn3"/>
    <property type="match status" value="1"/>
</dbReference>
<comment type="subcellular location">
    <subcellularLocation>
        <location evidence="1">Membrane</location>
        <topology evidence="1">Single-pass type I membrane protein</topology>
    </subcellularLocation>
</comment>
<dbReference type="InterPro" id="IPR003961">
    <property type="entry name" value="FN3_dom"/>
</dbReference>
<evidence type="ECO:0000256" key="2">
    <source>
        <dbReference type="ARBA" id="ARBA00008921"/>
    </source>
</evidence>
<reference evidence="12" key="2">
    <citation type="submission" date="2025-08" db="UniProtKB">
        <authorList>
            <consortium name="Ensembl"/>
        </authorList>
    </citation>
    <scope>IDENTIFICATION</scope>
</reference>
<dbReference type="PANTHER" id="PTHR48423">
    <property type="entry name" value="INTERLEUKIN-27 RECEPTOR SUBUNIT ALPHA"/>
    <property type="match status" value="1"/>
</dbReference>
<feature type="domain" description="Fibronectin type-III" evidence="11">
    <location>
        <begin position="144"/>
        <end position="239"/>
    </location>
</feature>
<protein>
    <recommendedName>
        <fullName evidence="11">Fibronectin type-III domain-containing protein</fullName>
    </recommendedName>
</protein>
<dbReference type="STRING" id="80972.ENSAOCP00000012731"/>
<evidence type="ECO:0000256" key="10">
    <source>
        <dbReference type="SAM" id="Phobius"/>
    </source>
</evidence>